<gene>
    <name evidence="2" type="ORF">M472_01655</name>
</gene>
<evidence type="ECO:0000313" key="3">
    <source>
        <dbReference type="Proteomes" id="UP000016584"/>
    </source>
</evidence>
<dbReference type="eggNOG" id="COG1680">
    <property type="taxonomic scope" value="Bacteria"/>
</dbReference>
<dbReference type="RefSeq" id="WP_021072196.1">
    <property type="nucleotide sequence ID" value="NZ_ATDL01000022.1"/>
</dbReference>
<accession>U2J485</accession>
<name>U2J485_9SPHI</name>
<dbReference type="PROSITE" id="PS51257">
    <property type="entry name" value="PROKAR_LIPOPROTEIN"/>
    <property type="match status" value="1"/>
</dbReference>
<reference evidence="2 3" key="1">
    <citation type="journal article" date="2013" name="Genome Announc.">
        <title>The Draft Genome Sequence of Sphingomonas paucimobilis Strain HER1398 (Proteobacteria), Host to the Giant PAU Phage, Indicates That It Is a Member of the Genus Sphingobacterium (Bacteroidetes).</title>
        <authorList>
            <person name="White R.A.III."/>
            <person name="Suttle C.A."/>
        </authorList>
    </citation>
    <scope>NUCLEOTIDE SEQUENCE [LARGE SCALE GENOMIC DNA]</scope>
    <source>
        <strain evidence="2 3">HER1398</strain>
    </source>
</reference>
<dbReference type="EMBL" id="ATDL01000022">
    <property type="protein sequence ID" value="ERJ57463.1"/>
    <property type="molecule type" value="Genomic_DNA"/>
</dbReference>
<dbReference type="OrthoDB" id="9805760at2"/>
<protein>
    <recommendedName>
        <fullName evidence="1">Fibrobacter succinogenes major paralogous domain-containing protein</fullName>
    </recommendedName>
</protein>
<dbReference type="Pfam" id="PF09603">
    <property type="entry name" value="Fib_succ_major"/>
    <property type="match status" value="1"/>
</dbReference>
<dbReference type="Proteomes" id="UP000016584">
    <property type="component" value="Unassembled WGS sequence"/>
</dbReference>
<dbReference type="NCBIfam" id="TIGR02145">
    <property type="entry name" value="Fib_succ_major"/>
    <property type="match status" value="1"/>
</dbReference>
<evidence type="ECO:0000313" key="2">
    <source>
        <dbReference type="EMBL" id="ERJ57463.1"/>
    </source>
</evidence>
<dbReference type="InterPro" id="IPR011871">
    <property type="entry name" value="Fib_succ_major"/>
</dbReference>
<dbReference type="AlphaFoldDB" id="U2J485"/>
<evidence type="ECO:0000259" key="1">
    <source>
        <dbReference type="Pfam" id="PF09603"/>
    </source>
</evidence>
<sequence>MRNYLFIIWTAIVMMSCSKKETLVPEVPVVDQGQFVDERDGNTYGWVRVGELEWMTENFRYASAGALHYIESSTLTASEVEDFVKTHGRLYNMESAIAAVPKEGGWRIPTDEDWQRLERNIGVSEEEIDQTGWRGAGVGTLLRDKKSSFHLDLGGMRGTRSADYAFKDIYGFYWSATRDKLKFNDFDNYMIRQISLYSPNVLRESIISTKFLSLRLVRDIKAGD</sequence>
<feature type="domain" description="Fibrobacter succinogenes major paralogous" evidence="1">
    <location>
        <begin position="47"/>
        <end position="218"/>
    </location>
</feature>
<keyword evidence="3" id="KW-1185">Reference proteome</keyword>
<dbReference type="STRING" id="1346330.M472_01655"/>
<proteinExistence type="predicted"/>
<comment type="caution">
    <text evidence="2">The sequence shown here is derived from an EMBL/GenBank/DDBJ whole genome shotgun (WGS) entry which is preliminary data.</text>
</comment>
<organism evidence="2 3">
    <name type="scientific">Sphingobacterium paucimobilis HER1398</name>
    <dbReference type="NCBI Taxonomy" id="1346330"/>
    <lineage>
        <taxon>Bacteria</taxon>
        <taxon>Pseudomonadati</taxon>
        <taxon>Bacteroidota</taxon>
        <taxon>Sphingobacteriia</taxon>
        <taxon>Sphingobacteriales</taxon>
        <taxon>Sphingobacteriaceae</taxon>
        <taxon>Sphingobacterium</taxon>
    </lineage>
</organism>
<dbReference type="PATRIC" id="fig|1346330.5.peg.4197"/>